<dbReference type="InterPro" id="IPR042099">
    <property type="entry name" value="ANL_N_sf"/>
</dbReference>
<feature type="domain" description="AMP-dependent synthetase/ligase" evidence="5">
    <location>
        <begin position="105"/>
        <end position="473"/>
    </location>
</feature>
<name>A0A6H9UNQ5_9ACTN</name>
<dbReference type="PROSITE" id="PS00455">
    <property type="entry name" value="AMP_BINDING"/>
    <property type="match status" value="1"/>
</dbReference>
<dbReference type="NCBIfam" id="NF002937">
    <property type="entry name" value="PRK03584.1"/>
    <property type="match status" value="1"/>
</dbReference>
<sequence length="673" mass="72521">MSELFSADGLAEAPLAQGSRLAEFAARAAQRYGIVLDDYWQLHEWSITEPEQFWAEVWDQFGVVASAPYRSVLARRTMPGATWFEGARLNYVDQVMRFADRPGAALVSIAEDGGRSELSWPQLRSAVASFASALRSMGVEQGDRVVGYLPNGQESVIAFLAAASLGATWAGCAPDYGVSAAADRLQQLEPTVLVAATAYSFDGKVRDRREEVFALVGRLGVRAVVTVPRAGLDVEHAAYGSVRHERWDDVCSPDSAEQLVTAQVAADHPLWVLFSSGTTGIPKGIVHGHAGVVAMSLAASALQVDIGPGDTFFWYTTTNWMLWNSVVSTLLSGVTAVTYEGGPFFPTADRLWQIVADERVTVFGTSPGHLLGCASQGLKPNEHHEFPQLEQIMVSGAPAPASLYQWVADAVSPSVPLISSSGGTDVVGAFVSGAPPLPVVPGEIPGPVLGTAVEAFDENGAPVRDEVGELVVTLPMPSMPVRFWNDPDGSKYRAAYFETFPGVWRHGDWVTHTSRGSLVVHGRSDSTLNRNGVRIGSADLYQIIEGSGGVAEAMVIGVERPNGSYRMPMFLVPHAGQVIDEAEIGRLRQKLRTEGSPRHVPDEFHVVEAVPHTKTGKKLEVPIKRILQGARAEDVLSEGAIDRPDVIASYVALAKRWDAEDADNPEPGKRRRD</sequence>
<dbReference type="InterPro" id="IPR025110">
    <property type="entry name" value="AMP-bd_C"/>
</dbReference>
<comment type="similarity">
    <text evidence="1">Belongs to the ATP-dependent AMP-binding enzyme family.</text>
</comment>
<evidence type="ECO:0000256" key="2">
    <source>
        <dbReference type="ARBA" id="ARBA00022598"/>
    </source>
</evidence>
<dbReference type="Pfam" id="PF16177">
    <property type="entry name" value="ACAS_N"/>
    <property type="match status" value="1"/>
</dbReference>
<evidence type="ECO:0000256" key="1">
    <source>
        <dbReference type="ARBA" id="ARBA00006432"/>
    </source>
</evidence>
<feature type="domain" description="AMP-binding enzyme C-terminal" evidence="6">
    <location>
        <begin position="544"/>
        <end position="617"/>
    </location>
</feature>
<dbReference type="PANTHER" id="PTHR42921:SF1">
    <property type="entry name" value="ACETOACETYL-COA SYNTHETASE"/>
    <property type="match status" value="1"/>
</dbReference>
<comment type="caution">
    <text evidence="8">The sequence shown here is derived from an EMBL/GenBank/DDBJ whole genome shotgun (WGS) entry which is preliminary data.</text>
</comment>
<dbReference type="EMBL" id="VZRB01000081">
    <property type="protein sequence ID" value="KAB1138951.1"/>
    <property type="molecule type" value="Genomic_DNA"/>
</dbReference>
<dbReference type="NCBIfam" id="TIGR01217">
    <property type="entry name" value="ac_ac_CoA_syn"/>
    <property type="match status" value="1"/>
</dbReference>
<evidence type="ECO:0000259" key="5">
    <source>
        <dbReference type="Pfam" id="PF00501"/>
    </source>
</evidence>
<evidence type="ECO:0000259" key="7">
    <source>
        <dbReference type="Pfam" id="PF16177"/>
    </source>
</evidence>
<evidence type="ECO:0000256" key="3">
    <source>
        <dbReference type="ARBA" id="ARBA00022741"/>
    </source>
</evidence>
<feature type="domain" description="Acetyl-coenzyme A synthetase N-terminal" evidence="7">
    <location>
        <begin position="39"/>
        <end position="92"/>
    </location>
</feature>
<reference evidence="8 9" key="1">
    <citation type="submission" date="2019-09" db="EMBL/GenBank/DDBJ databases">
        <title>Screening of Novel Bioactive Compounds from Soil-Associated.</title>
        <authorList>
            <person name="Zhao S."/>
        </authorList>
    </citation>
    <scope>NUCLEOTIDE SEQUENCE [LARGE SCALE GENOMIC DNA]</scope>
    <source>
        <strain evidence="8 9">HIT-DPA4</strain>
    </source>
</reference>
<dbReference type="Pfam" id="PF13193">
    <property type="entry name" value="AMP-binding_C"/>
    <property type="match status" value="1"/>
</dbReference>
<dbReference type="RefSeq" id="WP_150959026.1">
    <property type="nucleotide sequence ID" value="NZ_VZRB01000081.1"/>
</dbReference>
<protein>
    <submittedName>
        <fullName evidence="8">Acetoacetate--CoA ligase</fullName>
        <ecNumber evidence="8">6.2.1.16</ecNumber>
    </submittedName>
</protein>
<accession>A0A6H9UNQ5</accession>
<dbReference type="InterPro" id="IPR005914">
    <property type="entry name" value="Acac_CoA_synth"/>
</dbReference>
<dbReference type="GO" id="GO:0005524">
    <property type="term" value="F:ATP binding"/>
    <property type="evidence" value="ECO:0007669"/>
    <property type="project" value="UniProtKB-KW"/>
</dbReference>
<dbReference type="InterPro" id="IPR045851">
    <property type="entry name" value="AMP-bd_C_sf"/>
</dbReference>
<evidence type="ECO:0000313" key="9">
    <source>
        <dbReference type="Proteomes" id="UP000442707"/>
    </source>
</evidence>
<dbReference type="InterPro" id="IPR032387">
    <property type="entry name" value="ACAS_N"/>
</dbReference>
<organism evidence="8 9">
    <name type="scientific">Streptomyces luteolifulvus</name>
    <dbReference type="NCBI Taxonomy" id="2615112"/>
    <lineage>
        <taxon>Bacteria</taxon>
        <taxon>Bacillati</taxon>
        <taxon>Actinomycetota</taxon>
        <taxon>Actinomycetes</taxon>
        <taxon>Kitasatosporales</taxon>
        <taxon>Streptomycetaceae</taxon>
        <taxon>Streptomyces</taxon>
    </lineage>
</organism>
<dbReference type="EC" id="6.2.1.16" evidence="8"/>
<dbReference type="InterPro" id="IPR000873">
    <property type="entry name" value="AMP-dep_synth/lig_dom"/>
</dbReference>
<keyword evidence="3" id="KW-0547">Nucleotide-binding</keyword>
<evidence type="ECO:0000256" key="4">
    <source>
        <dbReference type="ARBA" id="ARBA00022840"/>
    </source>
</evidence>
<proteinExistence type="inferred from homology"/>
<dbReference type="Gene3D" id="3.30.300.30">
    <property type="match status" value="1"/>
</dbReference>
<dbReference type="InterPro" id="IPR020845">
    <property type="entry name" value="AMP-binding_CS"/>
</dbReference>
<dbReference type="Gene3D" id="3.40.50.12780">
    <property type="entry name" value="N-terminal domain of ligase-like"/>
    <property type="match status" value="1"/>
</dbReference>
<dbReference type="Proteomes" id="UP000442707">
    <property type="component" value="Unassembled WGS sequence"/>
</dbReference>
<dbReference type="GO" id="GO:0030729">
    <property type="term" value="F:acetoacetate-CoA ligase activity"/>
    <property type="evidence" value="ECO:0007669"/>
    <property type="project" value="UniProtKB-EC"/>
</dbReference>
<gene>
    <name evidence="8" type="ORF">F7R91_41495</name>
</gene>
<dbReference type="PANTHER" id="PTHR42921">
    <property type="entry name" value="ACETOACETYL-COA SYNTHETASE"/>
    <property type="match status" value="1"/>
</dbReference>
<dbReference type="GO" id="GO:0006629">
    <property type="term" value="P:lipid metabolic process"/>
    <property type="evidence" value="ECO:0007669"/>
    <property type="project" value="InterPro"/>
</dbReference>
<evidence type="ECO:0000259" key="6">
    <source>
        <dbReference type="Pfam" id="PF13193"/>
    </source>
</evidence>
<evidence type="ECO:0000313" key="8">
    <source>
        <dbReference type="EMBL" id="KAB1138951.1"/>
    </source>
</evidence>
<dbReference type="AlphaFoldDB" id="A0A6H9UNQ5"/>
<keyword evidence="4" id="KW-0067">ATP-binding</keyword>
<dbReference type="Pfam" id="PF00501">
    <property type="entry name" value="AMP-binding"/>
    <property type="match status" value="1"/>
</dbReference>
<dbReference type="SUPFAM" id="SSF56801">
    <property type="entry name" value="Acetyl-CoA synthetase-like"/>
    <property type="match status" value="1"/>
</dbReference>
<keyword evidence="2 8" id="KW-0436">Ligase</keyword>
<keyword evidence="9" id="KW-1185">Reference proteome</keyword>